<dbReference type="SMART" id="SM01013">
    <property type="entry name" value="APC2"/>
    <property type="match status" value="1"/>
</dbReference>
<dbReference type="GO" id="GO:0007091">
    <property type="term" value="P:metaphase/anaphase transition of mitotic cell cycle"/>
    <property type="evidence" value="ECO:0007669"/>
    <property type="project" value="TreeGrafter"/>
</dbReference>
<evidence type="ECO:0000256" key="4">
    <source>
        <dbReference type="ARBA" id="ARBA00022786"/>
    </source>
</evidence>
<dbReference type="SMART" id="SM00182">
    <property type="entry name" value="CULLIN"/>
    <property type="match status" value="1"/>
</dbReference>
<name>U1HQU5_ENDPU</name>
<keyword evidence="5" id="KW-0131">Cell cycle</keyword>
<dbReference type="InterPro" id="IPR044554">
    <property type="entry name" value="ANAPC2"/>
</dbReference>
<proteinExistence type="inferred from homology"/>
<dbReference type="PROSITE" id="PS50069">
    <property type="entry name" value="CULLIN_2"/>
    <property type="match status" value="1"/>
</dbReference>
<organism evidence="8 9">
    <name type="scientific">Endocarpon pusillum (strain Z07020 / HMAS-L-300199)</name>
    <name type="common">Lichen-forming fungus</name>
    <dbReference type="NCBI Taxonomy" id="1263415"/>
    <lineage>
        <taxon>Eukaryota</taxon>
        <taxon>Fungi</taxon>
        <taxon>Dikarya</taxon>
        <taxon>Ascomycota</taxon>
        <taxon>Pezizomycotina</taxon>
        <taxon>Eurotiomycetes</taxon>
        <taxon>Chaetothyriomycetidae</taxon>
        <taxon>Verrucariales</taxon>
        <taxon>Verrucariaceae</taxon>
        <taxon>Endocarpon</taxon>
    </lineage>
</organism>
<dbReference type="eggNOG" id="KOG2165">
    <property type="taxonomic scope" value="Eukaryota"/>
</dbReference>
<dbReference type="Gene3D" id="3.30.230.130">
    <property type="entry name" value="Cullin, Chain C, Domain 2"/>
    <property type="match status" value="1"/>
</dbReference>
<dbReference type="GO" id="GO:0005680">
    <property type="term" value="C:anaphase-promoting complex"/>
    <property type="evidence" value="ECO:0007669"/>
    <property type="project" value="TreeGrafter"/>
</dbReference>
<dbReference type="RefSeq" id="XP_007801547.1">
    <property type="nucleotide sequence ID" value="XM_007803356.1"/>
</dbReference>
<dbReference type="InterPro" id="IPR057975">
    <property type="entry name" value="TPR_ANAPC2"/>
</dbReference>
<dbReference type="GO" id="GO:0006511">
    <property type="term" value="P:ubiquitin-dependent protein catabolic process"/>
    <property type="evidence" value="ECO:0007669"/>
    <property type="project" value="InterPro"/>
</dbReference>
<dbReference type="InterPro" id="IPR036388">
    <property type="entry name" value="WH-like_DNA-bd_sf"/>
</dbReference>
<evidence type="ECO:0000313" key="8">
    <source>
        <dbReference type="EMBL" id="ERF72825.1"/>
    </source>
</evidence>
<protein>
    <recommendedName>
        <fullName evidence="1">Anaphase-promoting complex subunit 2</fullName>
    </recommendedName>
</protein>
<keyword evidence="3" id="KW-0498">Mitosis</keyword>
<dbReference type="InterPro" id="IPR036390">
    <property type="entry name" value="WH_DNA-bd_sf"/>
</dbReference>
<evidence type="ECO:0000256" key="1">
    <source>
        <dbReference type="ARBA" id="ARBA00016068"/>
    </source>
</evidence>
<dbReference type="SUPFAM" id="SSF46785">
    <property type="entry name" value="Winged helix' DNA-binding domain"/>
    <property type="match status" value="1"/>
</dbReference>
<comment type="similarity">
    <text evidence="6">Belongs to the cullin family.</text>
</comment>
<evidence type="ECO:0000259" key="7">
    <source>
        <dbReference type="PROSITE" id="PS50069"/>
    </source>
</evidence>
<dbReference type="GeneID" id="19239291"/>
<dbReference type="OMA" id="VTTWQAT"/>
<dbReference type="GO" id="GO:0031625">
    <property type="term" value="F:ubiquitin protein ligase binding"/>
    <property type="evidence" value="ECO:0007669"/>
    <property type="project" value="InterPro"/>
</dbReference>
<evidence type="ECO:0000256" key="3">
    <source>
        <dbReference type="ARBA" id="ARBA00022776"/>
    </source>
</evidence>
<evidence type="ECO:0000256" key="2">
    <source>
        <dbReference type="ARBA" id="ARBA00022618"/>
    </source>
</evidence>
<dbReference type="OrthoDB" id="5581181at2759"/>
<sequence length="937" mass="105944">MPATMAGRKRVFDSVFPSSCLKDLAPTPVLSQTEFDRSVRDPIFSPTLRPAPEALTTYPEHVIWDRAWHAATSFLTLPERDFVERRDRRDLDAFAAAYNKVPRDAFESIRYVILKHQEERAREQKTEHENLVEWYTNHVRGHFLAHSKAPLLRQFYGEDAGQVLLRIRNSLDMIQSVYIYPLMQCLLPHLTSFEAKLSKSNFQRDLHALAAYALPQTEIEVLLTRFLSNCSRKILGIGDEEFELSAQISPYPQHDLDTEMQPAVPQVTYRSYYPSCVSMSELDEANDIFVEPNDVKQIRNELLALMKTWSSVGLGGDKARKIFAAVLDQMLTEFVNWSYAGIDDDESGVLPHLRYWIENVFSRYAVQFLNALRSGETVFFDRSSEINLSDVQNWQEMALTRLGALRVEELFEIVMDWDSTKSRIDDLKYYITNPSTRTYLTSNFIAVLSSRLLQPGVSTLHILRLYISIIRAFRRLDPKGVLLDRVARPVRRYLRDREDTVKVIATGLFSDVEDVEGEPLPPDAEVLNEAASELKEHGIDNAKEDEGDTDWNNLNWVPDPIDAASDYRKSKNFDVIGSLMSLFESKDTIVKELQTMLSDRLLKNRKDFNQETTVLELLKIRFGESVLQSCSVMLRDIKRESININQTIRQEQGLEPSKNETDREISSTSQPDLHAKILSHLFWPTLQDQTFKVPMQIMAQQHLYEKGFSALKQSRNLTWLNALGQVEIELELKDRCFRGEVTPWEASVIHAFDSDPATTSNLSISRTVEDLATELEMSPLLVRSACKLWLSKSILTETTPDTYEVLETLPDGTDAAHATSTITTATPNHPTSGSLSSSSAAAAIAAAETAASLAAHSASESLLQQKMAVYHQFILSLLTNQGAMPLPRIVMMLGMVVPGGFPFSNEELKDFLGRMVRDGEVEMGGGGVYKAVTMGQS</sequence>
<dbReference type="InterPro" id="IPR036317">
    <property type="entry name" value="Cullin_homology_sf"/>
</dbReference>
<dbReference type="PANTHER" id="PTHR45957:SF1">
    <property type="entry name" value="ANAPHASE-PROMOTING COMPLEX SUBUNIT 2"/>
    <property type="match status" value="1"/>
</dbReference>
<gene>
    <name evidence="8" type="ORF">EPUS_04260</name>
</gene>
<dbReference type="Pfam" id="PF26557">
    <property type="entry name" value="Cullin_AB"/>
    <property type="match status" value="1"/>
</dbReference>
<dbReference type="InterPro" id="IPR014786">
    <property type="entry name" value="ANAPC2_C"/>
</dbReference>
<accession>U1HQU5</accession>
<dbReference type="GO" id="GO:0070979">
    <property type="term" value="P:protein K11-linked ubiquitination"/>
    <property type="evidence" value="ECO:0007669"/>
    <property type="project" value="TreeGrafter"/>
</dbReference>
<dbReference type="Pfam" id="PF08672">
    <property type="entry name" value="ANAPC2"/>
    <property type="match status" value="1"/>
</dbReference>
<dbReference type="AlphaFoldDB" id="U1HQU5"/>
<keyword evidence="9" id="KW-1185">Reference proteome</keyword>
<dbReference type="SUPFAM" id="SSF75632">
    <property type="entry name" value="Cullin homology domain"/>
    <property type="match status" value="1"/>
</dbReference>
<dbReference type="Proteomes" id="UP000019373">
    <property type="component" value="Unassembled WGS sequence"/>
</dbReference>
<dbReference type="EMBL" id="KE721034">
    <property type="protein sequence ID" value="ERF72825.1"/>
    <property type="molecule type" value="Genomic_DNA"/>
</dbReference>
<dbReference type="FunFam" id="1.20.1310.10:FF:000033">
    <property type="entry name" value="Anaphase-promoting complex subunit ApcB"/>
    <property type="match status" value="1"/>
</dbReference>
<keyword evidence="4" id="KW-0833">Ubl conjugation pathway</keyword>
<evidence type="ECO:0000313" key="9">
    <source>
        <dbReference type="Proteomes" id="UP000019373"/>
    </source>
</evidence>
<evidence type="ECO:0000256" key="5">
    <source>
        <dbReference type="ARBA" id="ARBA00023306"/>
    </source>
</evidence>
<dbReference type="InterPro" id="IPR016158">
    <property type="entry name" value="Cullin_homology"/>
</dbReference>
<dbReference type="Pfam" id="PF25773">
    <property type="entry name" value="TPR_ANAPC2"/>
    <property type="match status" value="1"/>
</dbReference>
<reference evidence="9" key="1">
    <citation type="journal article" date="2014" name="BMC Genomics">
        <title>Genome characteristics reveal the impact of lichenization on lichen-forming fungus Endocarpon pusillum Hedwig (Verrucariales, Ascomycota).</title>
        <authorList>
            <person name="Wang Y.-Y."/>
            <person name="Liu B."/>
            <person name="Zhang X.-Y."/>
            <person name="Zhou Q.-M."/>
            <person name="Zhang T."/>
            <person name="Li H."/>
            <person name="Yu Y.-F."/>
            <person name="Zhang X.-L."/>
            <person name="Hao X.-Y."/>
            <person name="Wang M."/>
            <person name="Wang L."/>
            <person name="Wei J.-C."/>
        </authorList>
    </citation>
    <scope>NUCLEOTIDE SEQUENCE [LARGE SCALE GENOMIC DNA]</scope>
    <source>
        <strain evidence="9">Z07020 / HMAS-L-300199</strain>
    </source>
</reference>
<dbReference type="Gene3D" id="1.20.1310.10">
    <property type="entry name" value="Cullin Repeats"/>
    <property type="match status" value="1"/>
</dbReference>
<dbReference type="PANTHER" id="PTHR45957">
    <property type="entry name" value="ANAPHASE-PROMOTING COMPLEX SUBUNIT 2"/>
    <property type="match status" value="1"/>
</dbReference>
<feature type="domain" description="Cullin family profile" evidence="7">
    <location>
        <begin position="530"/>
        <end position="790"/>
    </location>
</feature>
<keyword evidence="2" id="KW-0132">Cell division</keyword>
<dbReference type="GO" id="GO:0051301">
    <property type="term" value="P:cell division"/>
    <property type="evidence" value="ECO:0007669"/>
    <property type="project" value="UniProtKB-KW"/>
</dbReference>
<dbReference type="Gene3D" id="1.10.10.10">
    <property type="entry name" value="Winged helix-like DNA-binding domain superfamily/Winged helix DNA-binding domain"/>
    <property type="match status" value="1"/>
</dbReference>
<dbReference type="HOGENOM" id="CLU_007149_0_0_1"/>
<dbReference type="InterPro" id="IPR059120">
    <property type="entry name" value="Cullin-like_AB"/>
</dbReference>
<evidence type="ECO:0000256" key="6">
    <source>
        <dbReference type="PROSITE-ProRule" id="PRU00330"/>
    </source>
</evidence>